<dbReference type="Proteomes" id="UP000410492">
    <property type="component" value="Unassembled WGS sequence"/>
</dbReference>
<organism evidence="1 2">
    <name type="scientific">Callosobruchus maculatus</name>
    <name type="common">Southern cowpea weevil</name>
    <name type="synonym">Pulse bruchid</name>
    <dbReference type="NCBI Taxonomy" id="64391"/>
    <lineage>
        <taxon>Eukaryota</taxon>
        <taxon>Metazoa</taxon>
        <taxon>Ecdysozoa</taxon>
        <taxon>Arthropoda</taxon>
        <taxon>Hexapoda</taxon>
        <taxon>Insecta</taxon>
        <taxon>Pterygota</taxon>
        <taxon>Neoptera</taxon>
        <taxon>Endopterygota</taxon>
        <taxon>Coleoptera</taxon>
        <taxon>Polyphaga</taxon>
        <taxon>Cucujiformia</taxon>
        <taxon>Chrysomeloidea</taxon>
        <taxon>Chrysomelidae</taxon>
        <taxon>Bruchinae</taxon>
        <taxon>Bruchini</taxon>
        <taxon>Callosobruchus</taxon>
    </lineage>
</organism>
<evidence type="ECO:0000313" key="2">
    <source>
        <dbReference type="Proteomes" id="UP000410492"/>
    </source>
</evidence>
<reference evidence="1 2" key="1">
    <citation type="submission" date="2019-01" db="EMBL/GenBank/DDBJ databases">
        <authorList>
            <person name="Sayadi A."/>
        </authorList>
    </citation>
    <scope>NUCLEOTIDE SEQUENCE [LARGE SCALE GENOMIC DNA]</scope>
</reference>
<protein>
    <submittedName>
        <fullName evidence="1">Uncharacterized protein</fullName>
    </submittedName>
</protein>
<feature type="non-terminal residue" evidence="1">
    <location>
        <position position="1"/>
    </location>
</feature>
<keyword evidence="2" id="KW-1185">Reference proteome</keyword>
<accession>A0A653CY38</accession>
<proteinExistence type="predicted"/>
<gene>
    <name evidence="1" type="ORF">CALMAC_LOCUS12785</name>
</gene>
<sequence length="75" mass="8185">ASNGNGRPIPDHIPTVFPRNPILHSAVALPLAALSSSTSNQPPFLELSHLSRFSSRKCCRRACFLKIFAKIVSNE</sequence>
<name>A0A653CY38_CALMS</name>
<dbReference type="EMBL" id="CAACVG010009283">
    <property type="protein sequence ID" value="VEN52767.1"/>
    <property type="molecule type" value="Genomic_DNA"/>
</dbReference>
<evidence type="ECO:0000313" key="1">
    <source>
        <dbReference type="EMBL" id="VEN52767.1"/>
    </source>
</evidence>
<dbReference type="AlphaFoldDB" id="A0A653CY38"/>